<proteinExistence type="predicted"/>
<protein>
    <submittedName>
        <fullName evidence="1">Uncharacterized protein</fullName>
    </submittedName>
</protein>
<comment type="caution">
    <text evidence="1">The sequence shown here is derived from an EMBL/GenBank/DDBJ whole genome shotgun (WGS) entry which is preliminary data.</text>
</comment>
<organism evidence="1 2">
    <name type="scientific">Gossypium stocksii</name>
    <dbReference type="NCBI Taxonomy" id="47602"/>
    <lineage>
        <taxon>Eukaryota</taxon>
        <taxon>Viridiplantae</taxon>
        <taxon>Streptophyta</taxon>
        <taxon>Embryophyta</taxon>
        <taxon>Tracheophyta</taxon>
        <taxon>Spermatophyta</taxon>
        <taxon>Magnoliopsida</taxon>
        <taxon>eudicotyledons</taxon>
        <taxon>Gunneridae</taxon>
        <taxon>Pentapetalae</taxon>
        <taxon>rosids</taxon>
        <taxon>malvids</taxon>
        <taxon>Malvales</taxon>
        <taxon>Malvaceae</taxon>
        <taxon>Malvoideae</taxon>
        <taxon>Gossypium</taxon>
    </lineage>
</organism>
<gene>
    <name evidence="1" type="ORF">J1N35_035359</name>
</gene>
<dbReference type="OrthoDB" id="10271633at2759"/>
<dbReference type="AlphaFoldDB" id="A0A9D3ZQW0"/>
<reference evidence="1 2" key="1">
    <citation type="journal article" date="2021" name="Plant Biotechnol. J.">
        <title>Multi-omics assisted identification of the key and species-specific regulatory components of drought-tolerant mechanisms in Gossypium stocksii.</title>
        <authorList>
            <person name="Yu D."/>
            <person name="Ke L."/>
            <person name="Zhang D."/>
            <person name="Wu Y."/>
            <person name="Sun Y."/>
            <person name="Mei J."/>
            <person name="Sun J."/>
            <person name="Sun Y."/>
        </authorList>
    </citation>
    <scope>NUCLEOTIDE SEQUENCE [LARGE SCALE GENOMIC DNA]</scope>
    <source>
        <strain evidence="2">cv. E1</strain>
        <tissue evidence="1">Leaf</tissue>
    </source>
</reference>
<evidence type="ECO:0000313" key="1">
    <source>
        <dbReference type="EMBL" id="KAH1057294.1"/>
    </source>
</evidence>
<keyword evidence="2" id="KW-1185">Reference proteome</keyword>
<dbReference type="Proteomes" id="UP000828251">
    <property type="component" value="Unassembled WGS sequence"/>
</dbReference>
<dbReference type="EMBL" id="JAIQCV010000010">
    <property type="protein sequence ID" value="KAH1057294.1"/>
    <property type="molecule type" value="Genomic_DNA"/>
</dbReference>
<accession>A0A9D3ZQW0</accession>
<sequence length="118" mass="13230">MASSSSCSSNDVEASFRKIVTDFEVHNKILRLDKHHIDRFIKPNLSPGQINILASGRYCSGIPTVDVKTGDFFLVTLSSNEYCYVMTGISSMITKNIFVADHEVAFGWHHGALHVHRY</sequence>
<evidence type="ECO:0000313" key="2">
    <source>
        <dbReference type="Proteomes" id="UP000828251"/>
    </source>
</evidence>
<name>A0A9D3ZQW0_9ROSI</name>